<dbReference type="Pfam" id="PF13525">
    <property type="entry name" value="YfiO"/>
    <property type="match status" value="1"/>
</dbReference>
<dbReference type="Pfam" id="PF09976">
    <property type="entry name" value="TPR_21"/>
    <property type="match status" value="2"/>
</dbReference>
<keyword evidence="2" id="KW-0802">TPR repeat</keyword>
<dbReference type="SMART" id="SM00028">
    <property type="entry name" value="TPR"/>
    <property type="match status" value="18"/>
</dbReference>
<reference evidence="5 6" key="1">
    <citation type="submission" date="2019-02" db="EMBL/GenBank/DDBJ databases">
        <title>Deep-cultivation of Planctomycetes and their phenomic and genomic characterization uncovers novel biology.</title>
        <authorList>
            <person name="Wiegand S."/>
            <person name="Jogler M."/>
            <person name="Boedeker C."/>
            <person name="Pinto D."/>
            <person name="Vollmers J."/>
            <person name="Rivas-Marin E."/>
            <person name="Kohn T."/>
            <person name="Peeters S.H."/>
            <person name="Heuer A."/>
            <person name="Rast P."/>
            <person name="Oberbeckmann S."/>
            <person name="Bunk B."/>
            <person name="Jeske O."/>
            <person name="Meyerdierks A."/>
            <person name="Storesund J.E."/>
            <person name="Kallscheuer N."/>
            <person name="Luecker S."/>
            <person name="Lage O.M."/>
            <person name="Pohl T."/>
            <person name="Merkel B.J."/>
            <person name="Hornburger P."/>
            <person name="Mueller R.-W."/>
            <person name="Bruemmer F."/>
            <person name="Labrenz M."/>
            <person name="Spormann A.M."/>
            <person name="Op Den Camp H."/>
            <person name="Overmann J."/>
            <person name="Amann R."/>
            <person name="Jetten M.S.M."/>
            <person name="Mascher T."/>
            <person name="Medema M.H."/>
            <person name="Devos D.P."/>
            <person name="Kaster A.-K."/>
            <person name="Ovreas L."/>
            <person name="Rohde M."/>
            <person name="Galperin M.Y."/>
            <person name="Jogler C."/>
        </authorList>
    </citation>
    <scope>NUCLEOTIDE SEQUENCE [LARGE SCALE GENOMIC DNA]</scope>
    <source>
        <strain evidence="5 6">Pan14r</strain>
    </source>
</reference>
<dbReference type="EMBL" id="SJPL01000001">
    <property type="protein sequence ID" value="TWT71085.1"/>
    <property type="molecule type" value="Genomic_DNA"/>
</dbReference>
<comment type="caution">
    <text evidence="5">The sequence shown here is derived from an EMBL/GenBank/DDBJ whole genome shotgun (WGS) entry which is preliminary data.</text>
</comment>
<dbReference type="InterPro" id="IPR039565">
    <property type="entry name" value="BamD-like"/>
</dbReference>
<dbReference type="Pfam" id="PF13174">
    <property type="entry name" value="TPR_6"/>
    <property type="match status" value="1"/>
</dbReference>
<evidence type="ECO:0000259" key="3">
    <source>
        <dbReference type="Pfam" id="PF09976"/>
    </source>
</evidence>
<evidence type="ECO:0000259" key="4">
    <source>
        <dbReference type="Pfam" id="PF13525"/>
    </source>
</evidence>
<proteinExistence type="predicted"/>
<accession>A0A5C5Y9U3</accession>
<feature type="repeat" description="TPR" evidence="2">
    <location>
        <begin position="190"/>
        <end position="223"/>
    </location>
</feature>
<organism evidence="5 6">
    <name type="scientific">Crateriforma conspicua</name>
    <dbReference type="NCBI Taxonomy" id="2527996"/>
    <lineage>
        <taxon>Bacteria</taxon>
        <taxon>Pseudomonadati</taxon>
        <taxon>Planctomycetota</taxon>
        <taxon>Planctomycetia</taxon>
        <taxon>Planctomycetales</taxon>
        <taxon>Planctomycetaceae</taxon>
        <taxon>Crateriforma</taxon>
    </lineage>
</organism>
<sequence length="1082" mass="120652">MALVLATVASEQIVVAQDDAADAASTDEQAMALYADAANFQTAGAVKLAIESWQAFLDRFPDHKMASGAAHYLGVCYMQQEKPDYQAAAKSFARALRDKTYDLREESLSNLGWCLYATAGPAPDWDQDKLRQAISVLGTLRKEFPESPFLDRADYYTAESYFGLGQTQKAIEYLDRLLSAADAKESPLRCEALYSRGIAYEGQRDFDKAIASYRQLIDVCDDSGLVADVHLRMGDIAILNGQFGDAIDSFQLAENQASADQDKAYAIYRHAFALAKSNQPGKAAELYERLIQEHGDSSYATAAILASAQSTYRSGNIDLASQRFERVLEKGNPTAATEAAHWLARIALSENDAKAAAEIARKQIARGIEGDFGTPLRLDLADALAADPTTIAQARDEFGAITTDNPKDPLAPRALYNAAFFSLQLGDVEQAIRQGEQFLDQYSEDELAADVRFVVAESLLRQGDVKQAVQRYEELINSQKDRDNPQRPLWVIRGAASMQSAGQAEAAIDMLRREVDRLPQSAQKAEASLMIGQALLATGKPSSAVAAFGKSLEYNDQWARSSEARLLRGVAFQADGKSDQAAQVWTELSADDSDPRMADQAIFKLGQLAANQGDHATAIAEFGKILDRRNDPNLLPYAQYAQARSFIADKQPERAESQLDAWTDAYPNHSLKADVLTSLASVKRLLGKDDQASELLQQAASSTASSMTSAAVLFESAMLDQENERYDDAIEKFLRIRSEHPNYAASDRVMFELAWSYKEADQTQQAESEFKNFLKQFPDSPLGVDAKYFLAQQAYQRDQWQVAADLYSQAAQAADDPEMSEKSLYRLGWAHFKDGDYADARDAFSRQADQHRGGAYLMDALMMIGECDFKRKDFDAALDSYTRARTRIENADESAQSLSQDDERQVRELILLHGGQCAAQLKRWDEALDWYQELRTRFPNTDYLSQVFYEIAFANQQKGDVDQALQFYGQVAQKYRNSVAARSRFMMGEIHFEAGRLDKAIEEFQRVMFGFGAEKASKGIKVWQAKSGYEAARCSERLMQQARTEQSKKRAKEIAVQFYRYVVEKHPTDEMAERAQQRLKTL</sequence>
<dbReference type="Proteomes" id="UP000317238">
    <property type="component" value="Unassembled WGS sequence"/>
</dbReference>
<dbReference type="InterPro" id="IPR019734">
    <property type="entry name" value="TPR_rpt"/>
</dbReference>
<protein>
    <submittedName>
        <fullName evidence="5">Tol-pal system protein YbgF</fullName>
    </submittedName>
</protein>
<dbReference type="Pfam" id="PF13424">
    <property type="entry name" value="TPR_12"/>
    <property type="match status" value="1"/>
</dbReference>
<dbReference type="Gene3D" id="1.25.40.10">
    <property type="entry name" value="Tetratricopeptide repeat domain"/>
    <property type="match status" value="9"/>
</dbReference>
<dbReference type="Pfam" id="PF13432">
    <property type="entry name" value="TPR_16"/>
    <property type="match status" value="1"/>
</dbReference>
<gene>
    <name evidence="5" type="ORF">Pan14r_33950</name>
</gene>
<name>A0A5C5Y9U3_9PLAN</name>
<dbReference type="InterPro" id="IPR011990">
    <property type="entry name" value="TPR-like_helical_dom_sf"/>
</dbReference>
<dbReference type="PROSITE" id="PS50005">
    <property type="entry name" value="TPR"/>
    <property type="match status" value="1"/>
</dbReference>
<dbReference type="PANTHER" id="PTHR12558:SF47">
    <property type="entry name" value="LIPOPOLYSACCHARIDE ASSEMBLY PROTEIN B"/>
    <property type="match status" value="1"/>
</dbReference>
<dbReference type="Pfam" id="PF25058">
    <property type="entry name" value="ARM_TT21"/>
    <property type="match status" value="1"/>
</dbReference>
<evidence type="ECO:0000313" key="5">
    <source>
        <dbReference type="EMBL" id="TWT71085.1"/>
    </source>
</evidence>
<evidence type="ECO:0000256" key="1">
    <source>
        <dbReference type="ARBA" id="ARBA00022729"/>
    </source>
</evidence>
<feature type="domain" description="Outer membrane lipoprotein BamD-like" evidence="4">
    <location>
        <begin position="710"/>
        <end position="801"/>
    </location>
</feature>
<dbReference type="AlphaFoldDB" id="A0A5C5Y9U3"/>
<feature type="domain" description="Ancillary SecYEG translocon subunit/Cell division coordinator CpoB TPR" evidence="3">
    <location>
        <begin position="415"/>
        <end position="557"/>
    </location>
</feature>
<dbReference type="InterPro" id="IPR018704">
    <property type="entry name" value="SecYEG/CpoB_TPR"/>
</dbReference>
<keyword evidence="6" id="KW-1185">Reference proteome</keyword>
<feature type="domain" description="Ancillary SecYEG translocon subunit/Cell division coordinator CpoB TPR" evidence="3">
    <location>
        <begin position="258"/>
        <end position="358"/>
    </location>
</feature>
<dbReference type="SUPFAM" id="SSF48452">
    <property type="entry name" value="TPR-like"/>
    <property type="match status" value="6"/>
</dbReference>
<evidence type="ECO:0000313" key="6">
    <source>
        <dbReference type="Proteomes" id="UP000317238"/>
    </source>
</evidence>
<dbReference type="PANTHER" id="PTHR12558">
    <property type="entry name" value="CELL DIVISION CYCLE 16,23,27"/>
    <property type="match status" value="1"/>
</dbReference>
<keyword evidence="1" id="KW-0732">Signal</keyword>
<evidence type="ECO:0000256" key="2">
    <source>
        <dbReference type="PROSITE-ProRule" id="PRU00339"/>
    </source>
</evidence>